<dbReference type="InterPro" id="IPR027417">
    <property type="entry name" value="P-loop_NTPase"/>
</dbReference>
<dbReference type="VEuPathDB" id="FungiDB:F503_08767"/>
<dbReference type="STRING" id="1262450.S3BQ91"/>
<feature type="domain" description="AAA+ ATPase" evidence="5">
    <location>
        <begin position="584"/>
        <end position="725"/>
    </location>
</feature>
<dbReference type="OMA" id="KPPTIHW"/>
<protein>
    <submittedName>
        <fullName evidence="6">Aaa family atpase</fullName>
    </submittedName>
</protein>
<dbReference type="AlphaFoldDB" id="S3BQ91"/>
<keyword evidence="3" id="KW-0175">Coiled coil</keyword>
<dbReference type="Gene3D" id="3.40.50.300">
    <property type="entry name" value="P-loop containing nucleotide triphosphate hydrolases"/>
    <property type="match status" value="2"/>
</dbReference>
<dbReference type="OrthoDB" id="27435at2759"/>
<feature type="compositionally biased region" description="Low complexity" evidence="4">
    <location>
        <begin position="189"/>
        <end position="203"/>
    </location>
</feature>
<feature type="region of interest" description="Disordered" evidence="4">
    <location>
        <begin position="176"/>
        <end position="259"/>
    </location>
</feature>
<organism evidence="6 7">
    <name type="scientific">Ophiostoma piceae (strain UAMH 11346)</name>
    <name type="common">Sap stain fungus</name>
    <dbReference type="NCBI Taxonomy" id="1262450"/>
    <lineage>
        <taxon>Eukaryota</taxon>
        <taxon>Fungi</taxon>
        <taxon>Dikarya</taxon>
        <taxon>Ascomycota</taxon>
        <taxon>Pezizomycotina</taxon>
        <taxon>Sordariomycetes</taxon>
        <taxon>Sordariomycetidae</taxon>
        <taxon>Ophiostomatales</taxon>
        <taxon>Ophiostomataceae</taxon>
        <taxon>Ophiostoma</taxon>
    </lineage>
</organism>
<feature type="compositionally biased region" description="Pro residues" evidence="4">
    <location>
        <begin position="243"/>
        <end position="258"/>
    </location>
</feature>
<evidence type="ECO:0000313" key="7">
    <source>
        <dbReference type="Proteomes" id="UP000016923"/>
    </source>
</evidence>
<dbReference type="GO" id="GO:0016887">
    <property type="term" value="F:ATP hydrolysis activity"/>
    <property type="evidence" value="ECO:0007669"/>
    <property type="project" value="InterPro"/>
</dbReference>
<evidence type="ECO:0000256" key="4">
    <source>
        <dbReference type="SAM" id="MobiDB-lite"/>
    </source>
</evidence>
<evidence type="ECO:0000256" key="1">
    <source>
        <dbReference type="ARBA" id="ARBA00022741"/>
    </source>
</evidence>
<keyword evidence="1" id="KW-0547">Nucleotide-binding</keyword>
<keyword evidence="7" id="KW-1185">Reference proteome</keyword>
<feature type="compositionally biased region" description="Low complexity" evidence="4">
    <location>
        <begin position="212"/>
        <end position="226"/>
    </location>
</feature>
<dbReference type="InterPro" id="IPR003593">
    <property type="entry name" value="AAA+_ATPase"/>
</dbReference>
<dbReference type="SMART" id="SM00382">
    <property type="entry name" value="AAA"/>
    <property type="match status" value="1"/>
</dbReference>
<proteinExistence type="predicted"/>
<dbReference type="PROSITE" id="PS00674">
    <property type="entry name" value="AAA"/>
    <property type="match status" value="1"/>
</dbReference>
<dbReference type="EMBL" id="KE148177">
    <property type="protein sequence ID" value="EPE02542.1"/>
    <property type="molecule type" value="Genomic_DNA"/>
</dbReference>
<name>S3BQ91_OPHP1</name>
<accession>S3BQ91</accession>
<gene>
    <name evidence="6" type="ORF">F503_08767</name>
</gene>
<evidence type="ECO:0000256" key="2">
    <source>
        <dbReference type="ARBA" id="ARBA00022840"/>
    </source>
</evidence>
<dbReference type="FunFam" id="3.40.50.300:FF:001025">
    <property type="entry name" value="ATPase family, AAA domain-containing 2B"/>
    <property type="match status" value="1"/>
</dbReference>
<reference evidence="6 7" key="1">
    <citation type="journal article" date="2013" name="BMC Genomics">
        <title>The genome and transcriptome of the pine saprophyte Ophiostoma piceae, and a comparison with the bark beetle-associated pine pathogen Grosmannia clavigera.</title>
        <authorList>
            <person name="Haridas S."/>
            <person name="Wang Y."/>
            <person name="Lim L."/>
            <person name="Massoumi Alamouti S."/>
            <person name="Jackman S."/>
            <person name="Docking R."/>
            <person name="Robertson G."/>
            <person name="Birol I."/>
            <person name="Bohlmann J."/>
            <person name="Breuil C."/>
        </authorList>
    </citation>
    <scope>NUCLEOTIDE SEQUENCE [LARGE SCALE GENOMIC DNA]</scope>
    <source>
        <strain evidence="6 7">UAMH 11346</strain>
    </source>
</reference>
<sequence length="819" mass="89847">MTTITVSVAAYQNEPAPKSAAKVLVSKDNLLQLTGALENGRLCIVESSAGVNREALLWAAPDSLKKTLVRVSKALLELLGMRVGDKCTISVPSGTPTVSAASEILLEDTASTPRNISWYHALADPLDLVEYVFPGMVLKDVYHRRERRSFRVLEVDGRADNIARFVMDKTNVILSETSSTTSEPEERPSTPQQPSTPRTPKPTLTATLPFRSAAAASTASPTASPSRTLKSRLAAQPASAPGSPAPKPAANTPRPPPTSIEIDQIDGLETVVDVLNEFLDRFCPDSKSHGFGLSCGAAIQGDKGTGKTMLLERVTKTGWGKVFPIRPFDKLAVIQETLQNAYAERPSIVTIEDIHELLFEDRANRASVIQAIAAFLDANVGPRSGNESEEISTELVSAEQPALQVPQIIVLATCLDYLKDIPESLRQPGRLDWPVQLPFPDPSGRRAILRSFGLPFPPDKVDAMILALSHQTHAFSGTDLKRLCHTAVALRGARLRRRAKAAKTVKETNGDTVVDEQQEEYLTEADFKEARIRVGPSRMDGVDVKPRPVYWRDIHGQEELVRAFKQRVDMMNRPEMYTRWINPFPRGFLLYGPPGCSKTMAAQALATESELNYFSVKGGELLNQYVGETERGIRELFAKARRASPAVIFLDEIDALGGRRADFGDGSASSGRGPQMVPALLTELDGFEPLDKVLIVAATNRPEALDPALIRTGRIDKHFYVPPPDESARRAIFESWTKGMDVSPDLDLDVLARESDQLSGADIMGVCRKAGESVCDEETDDDVPKQLMTRHFLAAIKRAPRTISPQMLQHFQNWSASHR</sequence>
<dbReference type="SUPFAM" id="SSF52540">
    <property type="entry name" value="P-loop containing nucleoside triphosphate hydrolases"/>
    <property type="match status" value="2"/>
</dbReference>
<evidence type="ECO:0000259" key="5">
    <source>
        <dbReference type="SMART" id="SM00382"/>
    </source>
</evidence>
<dbReference type="Gene3D" id="1.10.8.60">
    <property type="match status" value="2"/>
</dbReference>
<dbReference type="InterPro" id="IPR003959">
    <property type="entry name" value="ATPase_AAA_core"/>
</dbReference>
<evidence type="ECO:0000256" key="3">
    <source>
        <dbReference type="ARBA" id="ARBA00023054"/>
    </source>
</evidence>
<dbReference type="PANTHER" id="PTHR23077">
    <property type="entry name" value="AAA-FAMILY ATPASE"/>
    <property type="match status" value="1"/>
</dbReference>
<evidence type="ECO:0000313" key="6">
    <source>
        <dbReference type="EMBL" id="EPE02542.1"/>
    </source>
</evidence>
<dbReference type="PANTHER" id="PTHR23077:SF27">
    <property type="entry name" value="ATPASE FAMILY GENE 2 PROTEIN HOMOLOG A"/>
    <property type="match status" value="1"/>
</dbReference>
<dbReference type="GO" id="GO:0005737">
    <property type="term" value="C:cytoplasm"/>
    <property type="evidence" value="ECO:0007669"/>
    <property type="project" value="TreeGrafter"/>
</dbReference>
<dbReference type="HOGENOM" id="CLU_000688_12_3_1"/>
<keyword evidence="2" id="KW-0067">ATP-binding</keyword>
<dbReference type="InterPro" id="IPR003960">
    <property type="entry name" value="ATPase_AAA_CS"/>
</dbReference>
<dbReference type="InterPro" id="IPR050168">
    <property type="entry name" value="AAA_ATPase_domain"/>
</dbReference>
<dbReference type="Pfam" id="PF00004">
    <property type="entry name" value="AAA"/>
    <property type="match status" value="2"/>
</dbReference>
<dbReference type="Proteomes" id="UP000016923">
    <property type="component" value="Unassembled WGS sequence"/>
</dbReference>
<dbReference type="GO" id="GO:0005524">
    <property type="term" value="F:ATP binding"/>
    <property type="evidence" value="ECO:0007669"/>
    <property type="project" value="UniProtKB-KW"/>
</dbReference>
<dbReference type="eggNOG" id="KOG0730">
    <property type="taxonomic scope" value="Eukaryota"/>
</dbReference>